<reference evidence="1" key="1">
    <citation type="submission" date="2022-10" db="EMBL/GenBank/DDBJ databases">
        <title>The complete genomes of actinobacterial strains from the NBC collection.</title>
        <authorList>
            <person name="Joergensen T.S."/>
            <person name="Alvarez Arevalo M."/>
            <person name="Sterndorff E.B."/>
            <person name="Faurdal D."/>
            <person name="Vuksanovic O."/>
            <person name="Mourched A.-S."/>
            <person name="Charusanti P."/>
            <person name="Shaw S."/>
            <person name="Blin K."/>
            <person name="Weber T."/>
        </authorList>
    </citation>
    <scope>NUCLEOTIDE SEQUENCE</scope>
    <source>
        <strain evidence="1">NBC_00222</strain>
    </source>
</reference>
<accession>A0ABZ1TVW4</accession>
<protein>
    <submittedName>
        <fullName evidence="1">Uncharacterized protein</fullName>
    </submittedName>
</protein>
<name>A0ABZ1TVW4_9ACTN</name>
<evidence type="ECO:0000313" key="1">
    <source>
        <dbReference type="EMBL" id="WUQ83081.1"/>
    </source>
</evidence>
<dbReference type="Proteomes" id="UP001432222">
    <property type="component" value="Chromosome"/>
</dbReference>
<dbReference type="RefSeq" id="WP_328954115.1">
    <property type="nucleotide sequence ID" value="NZ_CP108110.1"/>
</dbReference>
<keyword evidence="2" id="KW-1185">Reference proteome</keyword>
<gene>
    <name evidence="1" type="ORF">OHA16_08910</name>
</gene>
<dbReference type="EMBL" id="CP108110">
    <property type="protein sequence ID" value="WUQ83081.1"/>
    <property type="molecule type" value="Genomic_DNA"/>
</dbReference>
<proteinExistence type="predicted"/>
<sequence>MGRWAVVVEETEGVGDDRIWGSKVLAEVTGTREDAVAELQRLVPTYTPQHPFNPRRRRLLRDGDSYLLILQGSMRDYHCVFKVWELLWDSKHPEVQQERLAAAQAREAEAG</sequence>
<organism evidence="1 2">
    <name type="scientific">Kitasatospora purpeofusca</name>
    <dbReference type="NCBI Taxonomy" id="67352"/>
    <lineage>
        <taxon>Bacteria</taxon>
        <taxon>Bacillati</taxon>
        <taxon>Actinomycetota</taxon>
        <taxon>Actinomycetes</taxon>
        <taxon>Kitasatosporales</taxon>
        <taxon>Streptomycetaceae</taxon>
        <taxon>Kitasatospora</taxon>
    </lineage>
</organism>
<evidence type="ECO:0000313" key="2">
    <source>
        <dbReference type="Proteomes" id="UP001432222"/>
    </source>
</evidence>